<evidence type="ECO:0000313" key="4">
    <source>
        <dbReference type="Proteomes" id="UP001152759"/>
    </source>
</evidence>
<feature type="signal peptide" evidence="1">
    <location>
        <begin position="1"/>
        <end position="26"/>
    </location>
</feature>
<keyword evidence="4" id="KW-1185">Reference proteome</keyword>
<reference evidence="3" key="1">
    <citation type="submission" date="2021-12" db="EMBL/GenBank/DDBJ databases">
        <authorList>
            <person name="King R."/>
        </authorList>
    </citation>
    <scope>NUCLEOTIDE SEQUENCE</scope>
</reference>
<feature type="chain" id="PRO_5040447397" description="AAA-ATPase-like domain-containing protein" evidence="1">
    <location>
        <begin position="27"/>
        <end position="581"/>
    </location>
</feature>
<sequence length="581" mass="66498">MCSDQTLFTTFLTSISLLADLTLIDGDDFFFKLNHVRSNNFRTHIVEGRYFVDKSYFIKELVEDPAVVTAIARPRKFGKSINLSMLYYFLTISGRFPHLFRNLTISKDHWFCRSHRNSHPTLILSFGYNSWTTYEKALDGMKQVMSKLYDRNKYVINSVNVTEAEKRVFNVILTKSGTHTETITALRLMTNLMSRYHHKSVILLVDEYDTPINRAFFSGFYEKMVILMRTALQPVIENNPFLFKAVIVGTTLISYEGLFLGIKFVKMNSGRELKYSQCFGFTEKEARGVLLHHKYPLTTMDTMREFYAGYHMGNERMFNPLSVMHCVKPDGQPLAINNLWVKSADPMDFTDLMLRHGILPIINAEILLTGQDIYKIVTAAIEYPKIANQEVAFWSYLTLTGYLAFSTPASKSNVTDQALRVPNREVALAFNNAIKAYYKHYNTTPQYEVFKNSLRNRNSTAIKDCLEGYVNKSTPFFHGRNLADFEGLMTGILRGVERDHGTVTKHREGDHTSTLTLGPSGNSTEKLVFVLTEAKAKEKATDAKVGVKKMFLKFCRMFQGNETILSLSMCDGLFELRLDVK</sequence>
<name>A0A9P0CAK7_BEMTA</name>
<dbReference type="PANTHER" id="PTHR34825">
    <property type="entry name" value="CONSERVED PROTEIN, WITH A WEAK D-GALACTARATE DEHYDRATASE/ALTRONATE HYDROLASE DOMAIN"/>
    <property type="match status" value="1"/>
</dbReference>
<organism evidence="3 4">
    <name type="scientific">Bemisia tabaci</name>
    <name type="common">Sweetpotato whitefly</name>
    <name type="synonym">Aleurodes tabaci</name>
    <dbReference type="NCBI Taxonomy" id="7038"/>
    <lineage>
        <taxon>Eukaryota</taxon>
        <taxon>Metazoa</taxon>
        <taxon>Ecdysozoa</taxon>
        <taxon>Arthropoda</taxon>
        <taxon>Hexapoda</taxon>
        <taxon>Insecta</taxon>
        <taxon>Pterygota</taxon>
        <taxon>Neoptera</taxon>
        <taxon>Paraneoptera</taxon>
        <taxon>Hemiptera</taxon>
        <taxon>Sternorrhyncha</taxon>
        <taxon>Aleyrodoidea</taxon>
        <taxon>Aleyrodidae</taxon>
        <taxon>Aleyrodinae</taxon>
        <taxon>Bemisia</taxon>
    </lineage>
</organism>
<protein>
    <recommendedName>
        <fullName evidence="2">AAA-ATPase-like domain-containing protein</fullName>
    </recommendedName>
</protein>
<evidence type="ECO:0000256" key="1">
    <source>
        <dbReference type="SAM" id="SignalP"/>
    </source>
</evidence>
<feature type="domain" description="AAA-ATPase-like" evidence="2">
    <location>
        <begin position="39"/>
        <end position="259"/>
    </location>
</feature>
<dbReference type="Proteomes" id="UP001152759">
    <property type="component" value="Chromosome 10"/>
</dbReference>
<dbReference type="InterPro" id="IPR018631">
    <property type="entry name" value="AAA-ATPase-like_dom"/>
</dbReference>
<keyword evidence="1" id="KW-0732">Signal</keyword>
<gene>
    <name evidence="3" type="ORF">BEMITA_LOCUS2913</name>
</gene>
<evidence type="ECO:0000259" key="2">
    <source>
        <dbReference type="Pfam" id="PF09820"/>
    </source>
</evidence>
<dbReference type="Pfam" id="PF09820">
    <property type="entry name" value="AAA-ATPase_like"/>
    <property type="match status" value="1"/>
</dbReference>
<evidence type="ECO:0000313" key="3">
    <source>
        <dbReference type="EMBL" id="CAH0762822.1"/>
    </source>
</evidence>
<dbReference type="PANTHER" id="PTHR34825:SF1">
    <property type="entry name" value="AAA-ATPASE-LIKE DOMAIN-CONTAINING PROTEIN"/>
    <property type="match status" value="1"/>
</dbReference>
<dbReference type="AlphaFoldDB" id="A0A9P0CAK7"/>
<accession>A0A9P0CAK7</accession>
<proteinExistence type="predicted"/>
<dbReference type="EMBL" id="OU963871">
    <property type="protein sequence ID" value="CAH0762822.1"/>
    <property type="molecule type" value="Genomic_DNA"/>
</dbReference>